<accession>A0A852VBT4</accession>
<evidence type="ECO:0000313" key="3">
    <source>
        <dbReference type="Proteomes" id="UP000564385"/>
    </source>
</evidence>
<dbReference type="AlphaFoldDB" id="A0A852VBT4"/>
<dbReference type="EMBL" id="JACCCU010000001">
    <property type="protein sequence ID" value="NYF88741.1"/>
    <property type="molecule type" value="Genomic_DNA"/>
</dbReference>
<proteinExistence type="predicted"/>
<dbReference type="Proteomes" id="UP000564385">
    <property type="component" value="Unassembled WGS sequence"/>
</dbReference>
<gene>
    <name evidence="2" type="ORF">HDF08_000808</name>
</gene>
<feature type="chain" id="PRO_5032829994" description="GH16 domain-containing protein" evidence="1">
    <location>
        <begin position="36"/>
        <end position="475"/>
    </location>
</feature>
<evidence type="ECO:0000313" key="2">
    <source>
        <dbReference type="EMBL" id="NYF88741.1"/>
    </source>
</evidence>
<name>A0A852VBT4_9BACT</name>
<keyword evidence="1" id="KW-0732">Signal</keyword>
<reference evidence="2 3" key="1">
    <citation type="submission" date="2020-07" db="EMBL/GenBank/DDBJ databases">
        <title>Genomic Encyclopedia of Type Strains, Phase IV (KMG-V): Genome sequencing to study the core and pangenomes of soil and plant-associated prokaryotes.</title>
        <authorList>
            <person name="Whitman W."/>
        </authorList>
    </citation>
    <scope>NUCLEOTIDE SEQUENCE [LARGE SCALE GENOMIC DNA]</scope>
    <source>
        <strain evidence="2 3">M8UP22</strain>
    </source>
</reference>
<organism evidence="2 3">
    <name type="scientific">Tunturiibacter lichenicola</name>
    <dbReference type="NCBI Taxonomy" id="2051959"/>
    <lineage>
        <taxon>Bacteria</taxon>
        <taxon>Pseudomonadati</taxon>
        <taxon>Acidobacteriota</taxon>
        <taxon>Terriglobia</taxon>
        <taxon>Terriglobales</taxon>
        <taxon>Acidobacteriaceae</taxon>
        <taxon>Tunturiibacter</taxon>
    </lineage>
</organism>
<comment type="caution">
    <text evidence="2">The sequence shown here is derived from an EMBL/GenBank/DDBJ whole genome shotgun (WGS) entry which is preliminary data.</text>
</comment>
<dbReference type="SUPFAM" id="SSF49899">
    <property type="entry name" value="Concanavalin A-like lectins/glucanases"/>
    <property type="match status" value="1"/>
</dbReference>
<protein>
    <recommendedName>
        <fullName evidence="4">GH16 domain-containing protein</fullName>
    </recommendedName>
</protein>
<evidence type="ECO:0000256" key="1">
    <source>
        <dbReference type="SAM" id="SignalP"/>
    </source>
</evidence>
<feature type="signal peptide" evidence="1">
    <location>
        <begin position="1"/>
        <end position="35"/>
    </location>
</feature>
<sequence length="475" mass="49428">MPSPTPPSSRSAPLTLLCTSLLLLALVLAAKPVAAQGTYTPQVFNAATDTGQDFTTVPVNTAWNASNGINQTVWNHIFWDGGTNNPGPQFYFAGSTGLWITSSSALGWPNTGMMQEDTVCSAGFGYGDFHWRSAEGQSAAGPGSNQIMWPADGDPGWPGIIKGSSDNHIGEVDISEVNYASNDTLFSTFHYFDANASGNNGQIMNVPDTFPAGSGDMTAMHDFDAIWGPGSLVIKIDGVVQMSAPTAQVRADYAHGGCNYTLGAQMAMQATGYDKTPDNWIEIANMWWSAKDGTTQPVTNSMSISAPSGLVAGSNATLSIASNYAVSKNVTVTVGGASYTLPVTGSGTSYTVTIPGTDTVAGTYQVQVTDGATKSNAISVTFSASNPGGALQIESLTYTSSSLTLLGTVYQSVAGGIRFLIDGKYVGVLRDSSPVGTHNLTYVFPTAPSSGSHTVTYYINGEQSTTSVTGTFTAP</sequence>
<dbReference type="InterPro" id="IPR013320">
    <property type="entry name" value="ConA-like_dom_sf"/>
</dbReference>
<evidence type="ECO:0008006" key="4">
    <source>
        <dbReference type="Google" id="ProtNLM"/>
    </source>
</evidence>